<evidence type="ECO:0000259" key="2">
    <source>
        <dbReference type="Pfam" id="PF02514"/>
    </source>
</evidence>
<evidence type="ECO:0000313" key="3">
    <source>
        <dbReference type="EMBL" id="EHP42349.1"/>
    </source>
</evidence>
<dbReference type="GO" id="GO:0051116">
    <property type="term" value="F:cobaltochelatase activity"/>
    <property type="evidence" value="ECO:0007669"/>
    <property type="project" value="UniProtKB-UniRule"/>
</dbReference>
<proteinExistence type="predicted"/>
<protein>
    <recommendedName>
        <fullName evidence="1">Cobaltochelatase subunit CobN</fullName>
        <ecNumber evidence="1">6.6.1.2</ecNumber>
    </recommendedName>
</protein>
<sequence length="1278" mass="140399">MHLLSTRPGGFVDDNAGVVRIEQSPAQIVVLSAADTTLSLLAGAFPRLGEDFPTVRLANQMYLRQPASLDMYVEDVLQHARVVVVDHLGGDSDWPYGLERLSELARSRNQLLVMFSGDLAEDANLRARGNAPQALASNLWRYLREGGADNAEQFFRCLAHHAFGWGEPALQPRVLPLQPRVLPQAAIYHPAHGVATAADWQREWAQDGHADAPVVALVFYRAHLQAGNTAVFDALIAALRAEGMNPLPLAVNSLKDTLCREVLQHLCAGHGAALVLNTTAFAVSSLDAPETLALAGDAPVLQVILSGGNREDWLQDSQGLGPRDVAMHIAMPEVDGRIITRAVSFKGLAYRCPYTEVDVVRYQPDAERIAFVAELSRRWCRLRQLDNTDKRVALVLANYPANEGRIGNGVGLDTPASVVGILRMLREQGYHCEGLPADGDDLMRGLTQGITNDLAQRDLRPAFQSLPMADYLAHLSRLPAGNQRAIAQRWGSPDQDPMVRQGRFMIAGVRSGHFFVGLQPARAYARAADEGTQSYASYHDADLVPPHGYLAFYFWLRHSFGADAIVHVGKHGNLEWLPGKSVALADTCWPDAILGPLPHLYPFIVNDPGEGAQAKRRAQAVIIDHLMPPLTRAESYGPLQDLERQVDEYYEALAVDPRRARILRKEILKRIVDQQLHRELGLEAPADIGGEDALLNRTDAYLCELKESQIRDGLHVFGVSPAGRQRRDTLLALGRFPVGDGKGAQASLLAALAADLALGDGFDPLDADWSAPWEGPRPAQMAALDAGPWRHHGDTRERLEMLATEWLEAAGFDGDMARSLPRTAAVLARLQRDVMPRLDACGPQEMLQLSRGLAGRFVPPGPSGAPSRGRPDVLPTGRNFYSVDTRAVPTRTAWTLGLKSANQLIERHLQEHGEYPRSIGLSVWGTATMRSGGDDIAQAFALLGVRPKWAPGSYRVTDFEILPMAIFDRPRVDVTLRVSGFFRDAFANVMRLFDAAVQAVAELDEPAELNPVRARVQSECARLEAQGVPAHDARRRAGWRVFGARPGGYGTGLQDLIDSRDWQDDKDLAQAYLHAGGYAYGQGTDGVEARASFAERLSSLDAVVQNQDNREHDLLDANDYYQFQGGMVAAAREFGGAQPAIYHGDHSNPATPRIRTLQEEISRVIRARVVNPKWIDGVKRHGYKGAFEMAATVDYLFGFDATTRVVGDHQYALVTDAYVNDADTRAFLRQHNPRALHAICERLLEAAQRGLWQEPGERRAQLEQHLLDSEQALEGISS</sequence>
<dbReference type="AlphaFoldDB" id="H1S4Z8"/>
<evidence type="ECO:0000313" key="4">
    <source>
        <dbReference type="Proteomes" id="UP000005808"/>
    </source>
</evidence>
<dbReference type="GO" id="GO:0009236">
    <property type="term" value="P:cobalamin biosynthetic process"/>
    <property type="evidence" value="ECO:0007669"/>
    <property type="project" value="UniProtKB-UniRule"/>
</dbReference>
<dbReference type="PANTHER" id="PTHR44119:SF4">
    <property type="entry name" value="AEROBIC COBALTOCHELATASE SUBUNIT COBN"/>
    <property type="match status" value="1"/>
</dbReference>
<dbReference type="InterPro" id="IPR011953">
    <property type="entry name" value="Cobalto_CobN"/>
</dbReference>
<dbReference type="PATRIC" id="fig|1127483.3.peg.2896"/>
<dbReference type="EC" id="6.6.1.2" evidence="1"/>
<dbReference type="Pfam" id="PF02514">
    <property type="entry name" value="CobN-Mg_chel"/>
    <property type="match status" value="1"/>
</dbReference>
<dbReference type="OrthoDB" id="9757976at2"/>
<dbReference type="EMBL" id="AHJE01000035">
    <property type="protein sequence ID" value="EHP42349.1"/>
    <property type="molecule type" value="Genomic_DNA"/>
</dbReference>
<organism evidence="3 4">
    <name type="scientific">Cupriavidus basilensis OR16</name>
    <dbReference type="NCBI Taxonomy" id="1127483"/>
    <lineage>
        <taxon>Bacteria</taxon>
        <taxon>Pseudomonadati</taxon>
        <taxon>Pseudomonadota</taxon>
        <taxon>Betaproteobacteria</taxon>
        <taxon>Burkholderiales</taxon>
        <taxon>Burkholderiaceae</taxon>
        <taxon>Cupriavidus</taxon>
    </lineage>
</organism>
<accession>H1S4Z8</accession>
<evidence type="ECO:0000256" key="1">
    <source>
        <dbReference type="NCBIfam" id="TIGR02257"/>
    </source>
</evidence>
<dbReference type="CDD" id="cd10150">
    <property type="entry name" value="CobN_like"/>
    <property type="match status" value="1"/>
</dbReference>
<feature type="domain" description="CobN/magnesium chelatase" evidence="2">
    <location>
        <begin position="140"/>
        <end position="1257"/>
    </location>
</feature>
<dbReference type="NCBIfam" id="TIGR02257">
    <property type="entry name" value="cobalto_cobN"/>
    <property type="match status" value="1"/>
</dbReference>
<dbReference type="RefSeq" id="WP_006158484.1">
    <property type="nucleotide sequence ID" value="NZ_AHJE01000035.1"/>
</dbReference>
<keyword evidence="3" id="KW-0436">Ligase</keyword>
<gene>
    <name evidence="3" type="primary">cobN</name>
    <name evidence="3" type="ORF">OR16_14469</name>
</gene>
<dbReference type="InterPro" id="IPR003672">
    <property type="entry name" value="CobN/Mg_chltase"/>
</dbReference>
<reference evidence="3 4" key="1">
    <citation type="journal article" date="2012" name="J. Bacteriol.">
        <title>De Novo Genome Project of Cupriavidus basilensis OR16.</title>
        <authorList>
            <person name="Cserhati M."/>
            <person name="Kriszt B."/>
            <person name="Szoboszlay S."/>
            <person name="Toth A."/>
            <person name="Szabo I."/>
            <person name="Tancsics A."/>
            <person name="Nagy I."/>
            <person name="Horvath B."/>
            <person name="Nagy I."/>
            <person name="Kukolya J."/>
        </authorList>
    </citation>
    <scope>NUCLEOTIDE SEQUENCE [LARGE SCALE GENOMIC DNA]</scope>
    <source>
        <strain evidence="3 4">OR16</strain>
    </source>
</reference>
<dbReference type="PANTHER" id="PTHR44119">
    <property type="entry name" value="MAGNESIUM-CHELATASE SUBUNIT CHLH, CHLOROPLASTIC"/>
    <property type="match status" value="1"/>
</dbReference>
<name>H1S4Z8_9BURK</name>
<dbReference type="Proteomes" id="UP000005808">
    <property type="component" value="Unassembled WGS sequence"/>
</dbReference>
<comment type="caution">
    <text evidence="3">The sequence shown here is derived from an EMBL/GenBank/DDBJ whole genome shotgun (WGS) entry which is preliminary data.</text>
</comment>